<organism evidence="2 3">
    <name type="scientific">Mugilogobius chulae</name>
    <name type="common">yellowstripe goby</name>
    <dbReference type="NCBI Taxonomy" id="88201"/>
    <lineage>
        <taxon>Eukaryota</taxon>
        <taxon>Metazoa</taxon>
        <taxon>Chordata</taxon>
        <taxon>Craniata</taxon>
        <taxon>Vertebrata</taxon>
        <taxon>Euteleostomi</taxon>
        <taxon>Actinopterygii</taxon>
        <taxon>Neopterygii</taxon>
        <taxon>Teleostei</taxon>
        <taxon>Neoteleostei</taxon>
        <taxon>Acanthomorphata</taxon>
        <taxon>Gobiaria</taxon>
        <taxon>Gobiiformes</taxon>
        <taxon>Gobioidei</taxon>
        <taxon>Gobiidae</taxon>
        <taxon>Gobionellinae</taxon>
        <taxon>Mugilogobius</taxon>
    </lineage>
</organism>
<proteinExistence type="predicted"/>
<evidence type="ECO:0000256" key="1">
    <source>
        <dbReference type="SAM" id="MobiDB-lite"/>
    </source>
</evidence>
<accession>A0AAW0MYW0</accession>
<evidence type="ECO:0000313" key="3">
    <source>
        <dbReference type="Proteomes" id="UP001460270"/>
    </source>
</evidence>
<dbReference type="AlphaFoldDB" id="A0AAW0MYW0"/>
<sequence length="236" mass="26862">MELNGVQSESDGTEFNGVQTIQTISDGVQTDSVGGSVMFSRFNGASDDFRRRFSRLQGVHSSSVELQIDSEREFKSPEMIRNETGRKSDPRFINFQSRTIHSESEVQTDSVGVRPEVQTERFRRVRLRFQWRFSRQVSDECSTRFQTARIIRRVIGGAEFRWSSVGASVDFRRSSDEFQTEFSYEVRTEVQSSSDGVRGSSDEFNSSGWSSVGGSDGVQMEVHRIQLIQMDSYGVR</sequence>
<protein>
    <submittedName>
        <fullName evidence="2">Uncharacterized protein</fullName>
    </submittedName>
</protein>
<comment type="caution">
    <text evidence="2">The sequence shown here is derived from an EMBL/GenBank/DDBJ whole genome shotgun (WGS) entry which is preliminary data.</text>
</comment>
<dbReference type="EMBL" id="JBBPFD010000018">
    <property type="protein sequence ID" value="KAK7888626.1"/>
    <property type="molecule type" value="Genomic_DNA"/>
</dbReference>
<evidence type="ECO:0000313" key="2">
    <source>
        <dbReference type="EMBL" id="KAK7888626.1"/>
    </source>
</evidence>
<dbReference type="Proteomes" id="UP001460270">
    <property type="component" value="Unassembled WGS sequence"/>
</dbReference>
<keyword evidence="3" id="KW-1185">Reference proteome</keyword>
<reference evidence="3" key="1">
    <citation type="submission" date="2024-04" db="EMBL/GenBank/DDBJ databases">
        <title>Salinicola lusitanus LLJ914,a marine bacterium isolated from the Okinawa Trough.</title>
        <authorList>
            <person name="Li J."/>
        </authorList>
    </citation>
    <scope>NUCLEOTIDE SEQUENCE [LARGE SCALE GENOMIC DNA]</scope>
</reference>
<feature type="region of interest" description="Disordered" evidence="1">
    <location>
        <begin position="193"/>
        <end position="215"/>
    </location>
</feature>
<gene>
    <name evidence="2" type="ORF">WMY93_024186</name>
</gene>
<name>A0AAW0MYW0_9GOBI</name>